<dbReference type="PANTHER" id="PTHR13271">
    <property type="entry name" value="UNCHARACTERIZED PUTATIVE METHYLTRANSFERASE"/>
    <property type="match status" value="1"/>
</dbReference>
<feature type="region of interest" description="Disordered" evidence="1">
    <location>
        <begin position="582"/>
        <end position="631"/>
    </location>
</feature>
<dbReference type="OMA" id="AFRICYM"/>
<accession>U6MDF4</accession>
<keyword evidence="3" id="KW-1185">Reference proteome</keyword>
<gene>
    <name evidence="2" type="ORF">EMWEY_00037780</name>
</gene>
<dbReference type="GO" id="GO:0016279">
    <property type="term" value="F:protein-lysine N-methyltransferase activity"/>
    <property type="evidence" value="ECO:0007669"/>
    <property type="project" value="TreeGrafter"/>
</dbReference>
<organism evidence="2 3">
    <name type="scientific">Eimeria maxima</name>
    <name type="common">Coccidian parasite</name>
    <dbReference type="NCBI Taxonomy" id="5804"/>
    <lineage>
        <taxon>Eukaryota</taxon>
        <taxon>Sar</taxon>
        <taxon>Alveolata</taxon>
        <taxon>Apicomplexa</taxon>
        <taxon>Conoidasida</taxon>
        <taxon>Coccidia</taxon>
        <taxon>Eucoccidiorida</taxon>
        <taxon>Eimeriorina</taxon>
        <taxon>Eimeriidae</taxon>
        <taxon>Eimeria</taxon>
    </lineage>
</organism>
<dbReference type="Proteomes" id="UP000030763">
    <property type="component" value="Unassembled WGS sequence"/>
</dbReference>
<dbReference type="GeneID" id="25337764"/>
<reference evidence="2" key="1">
    <citation type="submission" date="2013-10" db="EMBL/GenBank/DDBJ databases">
        <title>Genomic analysis of the causative agents of coccidiosis in chickens.</title>
        <authorList>
            <person name="Reid A.J."/>
            <person name="Blake D."/>
            <person name="Billington K."/>
            <person name="Browne H."/>
            <person name="Dunn M."/>
            <person name="Hung S."/>
            <person name="Kawahara F."/>
            <person name="Miranda-Saavedra D."/>
            <person name="Mourier T."/>
            <person name="Nagra H."/>
            <person name="Otto T.D."/>
            <person name="Rawlings N."/>
            <person name="Sanchez A."/>
            <person name="Sanders M."/>
            <person name="Subramaniam C."/>
            <person name="Tay Y."/>
            <person name="Dear P."/>
            <person name="Doerig C."/>
            <person name="Gruber A."/>
            <person name="Parkinson J."/>
            <person name="Shirley M."/>
            <person name="Wan K.L."/>
            <person name="Berriman M."/>
            <person name="Tomley F."/>
            <person name="Pain A."/>
        </authorList>
    </citation>
    <scope>NUCLEOTIDE SEQUENCE [LARGE SCALE GENOMIC DNA]</scope>
    <source>
        <strain evidence="2">Weybridge</strain>
    </source>
</reference>
<dbReference type="PANTHER" id="PTHR13271:SF155">
    <property type="entry name" value="SET DOMAIN-CONTAINING PROTEIN"/>
    <property type="match status" value="1"/>
</dbReference>
<dbReference type="InterPro" id="IPR050600">
    <property type="entry name" value="SETD3_SETD6_MTase"/>
</dbReference>
<reference evidence="2" key="2">
    <citation type="submission" date="2013-10" db="EMBL/GenBank/DDBJ databases">
        <authorList>
            <person name="Aslett M."/>
        </authorList>
    </citation>
    <scope>NUCLEOTIDE SEQUENCE [LARGE SCALE GENOMIC DNA]</scope>
    <source>
        <strain evidence="2">Weybridge</strain>
    </source>
</reference>
<evidence type="ECO:0000313" key="3">
    <source>
        <dbReference type="Proteomes" id="UP000030763"/>
    </source>
</evidence>
<dbReference type="SUPFAM" id="SSF82199">
    <property type="entry name" value="SET domain"/>
    <property type="match status" value="2"/>
</dbReference>
<dbReference type="VEuPathDB" id="ToxoDB:EMWEY_00037780"/>
<dbReference type="InterPro" id="IPR046341">
    <property type="entry name" value="SET_dom_sf"/>
</dbReference>
<dbReference type="RefSeq" id="XP_013337723.1">
    <property type="nucleotide sequence ID" value="XM_013482269.1"/>
</dbReference>
<dbReference type="AlphaFoldDB" id="U6MDF4"/>
<dbReference type="Gene3D" id="3.90.1410.10">
    <property type="entry name" value="set domain protein methyltransferase, domain 1"/>
    <property type="match status" value="2"/>
</dbReference>
<sequence>MVSLRCSCSSSNSSSKCDFLTYLVLPAPPPDEDDTHEAFRSSLYLSLGIDICTSEALVSRSNHVEPAISLLDNSKNAKQRPLRLLRICCCLCGGCVRVNCGMWLDALRVQHASDSELYFFQAHLQCPQNSENNTSDAAAETVATAAAGAAAAAAVAARDVPPTEKRKREGGISCFRLARGRTRGSREEAWGILAGCSGPFSFRHCLTIMQRPPDVLMQNAQGHWVAEQAGQAGIAYASQAHRLFSLFCAPANEVRSYTIEERQTAILREAAAELQAYVHPKLQVASFMQEGRGLVAAEELQRGEMLMRIPASALLNVYTALVHPTFSPLAQLLLGLPPERLQQQETAMQQKPPPQQKNANLPTELQPLVDCDVVLCLFLLFLAFTCGEQGGRAVLRFLPAAGEGDAAATAEAMRSPSCGKAAAAAAAQADEFLLMDSEGIVEFLGDAALRSGVERSLAKCKMMQEELLPLLQQAFPPPAGIHQGGGVLSACRAAAATACKTDVFSESSMPAGAVAAAAAATTAATAQSGSASGDCLASSCEGTDLLKTFLAQLNYTDFVWAHLILDSRSFSLPLRPLPPLQEFQSSTGDIKKAPNSYAGDNATGEPPLVSGEDSGRREDDEEDEEVGEEHRVPFLPELLETAAQDCRRLRLPVGDRGVHGKEEPVLFVRLPPRCASFVPLGDLLNHHAHGQVLSPEIEKETGCLCLRLACDVPAGSQVYAHYGPLQSWQFLAYFGFCPSSFPRLQPPHSAAAAADKGDTNGEWQFTGEAPGNPVDFLTVQVEIADDDAEYELKQSIMELQELPLCGLFSTGIEDVSWKFLASMFVSSHPSLDHFLYAGGAGPAGAAVAAAAATAAGEAVWGPTYTCTAIRNDPEAATRIRDLVADALQSVAKAAEQRSAQLDKWEKDTGTAPRWVRVWGERLRIYLNNQKALTSTQMKTLLNCLSFCPPSSAP</sequence>
<dbReference type="EMBL" id="HG721998">
    <property type="protein sequence ID" value="CDJ61073.1"/>
    <property type="molecule type" value="Genomic_DNA"/>
</dbReference>
<name>U6MDF4_EIMMA</name>
<evidence type="ECO:0000313" key="2">
    <source>
        <dbReference type="EMBL" id="CDJ61073.1"/>
    </source>
</evidence>
<dbReference type="OrthoDB" id="341421at2759"/>
<evidence type="ECO:0000256" key="1">
    <source>
        <dbReference type="SAM" id="MobiDB-lite"/>
    </source>
</evidence>
<proteinExistence type="predicted"/>
<protein>
    <submittedName>
        <fullName evidence="2">Uncharacterized protein</fullName>
    </submittedName>
</protein>